<evidence type="ECO:0000313" key="4">
    <source>
        <dbReference type="Proteomes" id="UP000307943"/>
    </source>
</evidence>
<dbReference type="InterPro" id="IPR025883">
    <property type="entry name" value="Cadherin-like_domain"/>
</dbReference>
<dbReference type="SUPFAM" id="SSF49344">
    <property type="entry name" value="CBD9-like"/>
    <property type="match status" value="1"/>
</dbReference>
<dbReference type="SUPFAM" id="SSF48230">
    <property type="entry name" value="Chondroitin AC/alginate lyase"/>
    <property type="match status" value="1"/>
</dbReference>
<dbReference type="Gene3D" id="2.60.40.1080">
    <property type="match status" value="1"/>
</dbReference>
<feature type="domain" description="BIG2" evidence="2">
    <location>
        <begin position="1264"/>
        <end position="1345"/>
    </location>
</feature>
<dbReference type="Gene3D" id="1.50.10.100">
    <property type="entry name" value="Chondroitin AC/alginate lyase"/>
    <property type="match status" value="1"/>
</dbReference>
<dbReference type="GO" id="GO:0030246">
    <property type="term" value="F:carbohydrate binding"/>
    <property type="evidence" value="ECO:0007669"/>
    <property type="project" value="InterPro"/>
</dbReference>
<dbReference type="Pfam" id="PF02368">
    <property type="entry name" value="Big_2"/>
    <property type="match status" value="1"/>
</dbReference>
<dbReference type="InterPro" id="IPR003343">
    <property type="entry name" value="Big_2"/>
</dbReference>
<dbReference type="SUPFAM" id="SSF49373">
    <property type="entry name" value="Invasin/intimin cell-adhesion fragments"/>
    <property type="match status" value="1"/>
</dbReference>
<dbReference type="InterPro" id="IPR013784">
    <property type="entry name" value="Carb-bd-like_fold"/>
</dbReference>
<dbReference type="PANTHER" id="PTHR39210">
    <property type="entry name" value="HEPARIN-SULFATE LYASE"/>
    <property type="match status" value="1"/>
</dbReference>
<dbReference type="Gene3D" id="2.60.40.1120">
    <property type="entry name" value="Carboxypeptidase-like, regulatory domain"/>
    <property type="match status" value="1"/>
</dbReference>
<evidence type="ECO:0000256" key="1">
    <source>
        <dbReference type="SAM" id="Phobius"/>
    </source>
</evidence>
<name>A0A5C4TBK1_9BACL</name>
<dbReference type="Gene3D" id="2.60.40.1190">
    <property type="match status" value="1"/>
</dbReference>
<dbReference type="EMBL" id="VDCQ01000010">
    <property type="protein sequence ID" value="TNJ66454.1"/>
    <property type="molecule type" value="Genomic_DNA"/>
</dbReference>
<dbReference type="Pfam" id="PF07550">
    <property type="entry name" value="Shr-like_HID"/>
    <property type="match status" value="1"/>
</dbReference>
<organism evidence="3 4">
    <name type="scientific">Paenibacillus hemerocallicola</name>
    <dbReference type="NCBI Taxonomy" id="1172614"/>
    <lineage>
        <taxon>Bacteria</taxon>
        <taxon>Bacillati</taxon>
        <taxon>Bacillota</taxon>
        <taxon>Bacilli</taxon>
        <taxon>Bacillales</taxon>
        <taxon>Paenibacillaceae</taxon>
        <taxon>Paenibacillus</taxon>
    </lineage>
</organism>
<dbReference type="InterPro" id="IPR008929">
    <property type="entry name" value="Chondroitin_lyas"/>
</dbReference>
<keyword evidence="1" id="KW-1133">Transmembrane helix</keyword>
<accession>A0A5C4TBK1</accession>
<dbReference type="Gene3D" id="2.70.98.70">
    <property type="match status" value="1"/>
</dbReference>
<gene>
    <name evidence="3" type="ORF">FE784_09280</name>
</gene>
<proteinExistence type="predicted"/>
<evidence type="ECO:0000313" key="3">
    <source>
        <dbReference type="EMBL" id="TNJ66454.1"/>
    </source>
</evidence>
<dbReference type="SMART" id="SM00635">
    <property type="entry name" value="BID_2"/>
    <property type="match status" value="1"/>
</dbReference>
<dbReference type="InterPro" id="IPR008964">
    <property type="entry name" value="Invasin/intimin_cell_adhesion"/>
</dbReference>
<reference evidence="3 4" key="1">
    <citation type="submission" date="2019-05" db="EMBL/GenBank/DDBJ databases">
        <title>We sequenced the genome of Paenibacillus hemerocallicola KCTC 33185 for further insight into its adaptation and study the phylogeny of Paenibacillus.</title>
        <authorList>
            <person name="Narsing Rao M.P."/>
        </authorList>
    </citation>
    <scope>NUCLEOTIDE SEQUENCE [LARGE SCALE GENOMIC DNA]</scope>
    <source>
        <strain evidence="3 4">KCTC 33185</strain>
    </source>
</reference>
<keyword evidence="1" id="KW-0472">Membrane</keyword>
<comment type="caution">
    <text evidence="3">The sequence shown here is derived from an EMBL/GenBank/DDBJ whole genome shotgun (WGS) entry which is preliminary data.</text>
</comment>
<evidence type="ECO:0000259" key="2">
    <source>
        <dbReference type="SMART" id="SM00635"/>
    </source>
</evidence>
<dbReference type="PANTHER" id="PTHR39210:SF1">
    <property type="entry name" value="HEPARIN-SULFATE LYASE"/>
    <property type="match status" value="1"/>
</dbReference>
<keyword evidence="4" id="KW-1185">Reference proteome</keyword>
<dbReference type="Pfam" id="PF13620">
    <property type="entry name" value="CarboxypepD_reg"/>
    <property type="match status" value="1"/>
</dbReference>
<feature type="transmembrane region" description="Helical" evidence="1">
    <location>
        <begin position="35"/>
        <end position="54"/>
    </location>
</feature>
<dbReference type="Proteomes" id="UP000307943">
    <property type="component" value="Unassembled WGS sequence"/>
</dbReference>
<sequence>MQPVKQHYVRAPRTFMTLNILFLPTRKEGDHMRKWLLWTIVLALGIPVGLIQPARASANTESETGAPITMYANKWTVLPETLTAPVIDGVLSDSVWSGAAALDDFRTAYYNEPVPDGPSYKMFYDSTNLYFGGTFASEDKAILEKIELVVSTQTYGEPHYVVTLPVTPLARATNTDWNNGREIAKENPQRVKVNTFTTATTDSGGRTAVEVSVPLSALGAAVPAPGTEWRVNVVHVHHLGTKPLLTWVPIRTSTFWDTGGTVTFKGNIVDEGRLGSVFFGQTPIGQSWSPANTELRYDGFTEKTLSFERSSAPDPDDALFALKWKSPTGDWEPLNTVTSVTYGSRYEITFEHPPVLDFGLVELQVYSYRADSPSGGKFAIVSFDRDSLIEAGLALAVPANPPAGTVQVVYAPASQLVLDTLELIPDKTGFIFTGLPEMPELHPDQLYKLSTDNKSLVSVKTGTVYPNSQYPETNVVTAINRKGETLEYPYYEDAEGKRYFLSAHLWYLQKNYATGQTEKIAKTDALGAARLLYRFARAYEGYVPTTDYIWRNYPINITSGPPFNYWGGMWYRWSVADLNSLRPLLRAYAEVKKTNALSVLSQEVGEDVEKKLVEQMFIPSMQYALSYPYTLGNMNYTQWLGLIDAGKMLNEPDYIHNAFEWMQDYVETQFLSDGYWKEVAPSYHVQSTNGLDQAVNALDGYTDPAGYASPRTGRRFDNLDMAKDYPIIERSLKDNNLLVYPDGKMLPLQDSWASDKAQSPIQNAGSFLMPAAGIGRLTAGSGTAQSQLWLQFEPKYGHNHFAPLQLNLYAEGQELLPDLGYTYTRDRSFSLSALGHNTVVVDSKDMKIDSVSKHGGKIGIFAPVGTVQAMRADQKEAYAGLEQYSREPWFISFPGADGDQGYVIDLFRVSGGSRHEYTLQGDANRDAVFETDMTLDEYGPYLLPPGTQVQEPEQFNDKGSAEGHYYGYISVRDVQKAQLQSDRYDVTLVTSENGAEKAKMKITGLLEPGSNELYLGRSPSIRSTRLSGKSKDTNDEADKYDMPKLVLRRDGSSLKSTFVTAMEPYKGTAGPRLDTVDRLQLTEGPEGAAAIKVTYGNTTDILISSPGGTNAPVVVDDMTLRGKMGFIRMVDGVVQSMYLIGGTQLSKGGQTLTGAGTLQGVITATKRKVNGDPYDGIVTAAAIDAASLRGKYAVVTHPDQTTGGYRIKEIVSEPGGAIIVFDEHDPGFEIRPDGSSKMNYYPAKSWTGTHSFLIDNVDVYDTNPLQSVSLQASKKDLLAGESASLTVQAARRDGSALPPGAAKATYASSDENVVRVDPEGNVEAIGEGTANITAVVDWNGVTKTSSLLFTSQNRAYRTFDFVNLPILQQSASTLYVSGSNTVQFEANQAGESITFEFEVDEEAPFDIGIKPFSAASYGIYQISIDGNPIASFDFYAASAGASAVFRPLGTMTLAPGKHTMTLANIGKHASATNYKFGVSRLEVKEKLLEPPALSQQSGSVYAEEAVAISFVDDPVWRGRLASVAVNGVPLSSGQYTVSSGSIAFAAGALGGAGPKRISIGAEGYRHAITELGLIASSALSGLAVVPGPIVPSFDPGITEYAVSVSNAVYSVNVTASTYKPSALLSVAGQIYSSAGTFTLPLQVGENPFPVVVQSAGGQSSVYKLTVYRAGTDLSPTGTVTGTVYVQGNEPLSGAELRLAGYSRSAVTGGTGGYAMTDVPAGQHRLIVTHPEHGRTESELFRAIQGQSVALSVYYPFIDTVPPVLTVARTQVSAGMQVLATADEAGKLYLVPDATAADAASIIAASAAPNGSSANASAQAEAALNTIGFAKGKYKLYGIDTSNNLSLEPVSITIVQAALGAIDETDPTLTYAGLWSSYSGNYVGGKMLLSRDIAGSVEIPFFGTRAKWVGAKNAAYGIGNVYLDGQLASTVDLYNPALLTKQDLFDTGTLAPGMHVLKIVPTGQKNALASNTYVSFDAVQVTELGYATPVVSQVTAGPVYAGTPISAVSSENGLLYLVPSGTAASWGALEQAVSTTGQSVNGVKITATAGTPVSFQTANMAHGQYKVYAVNPAGVLSAGSAPVTVIATTSSVIDSANPLVAYTGSWTTSTNAGYYGGTERIGTAANSTVEIEFYGSRGVLYGTLASNGGLADIYLDGQFIETYDFYRGGTGVLKSKIWDTGLLPLGMHSLKIVNTGDKHPLSKNTWIRFDYLQTTAP</sequence>
<protein>
    <recommendedName>
        <fullName evidence="2">BIG2 domain-containing protein</fullName>
    </recommendedName>
</protein>
<dbReference type="Gene3D" id="2.60.120.260">
    <property type="entry name" value="Galactose-binding domain-like"/>
    <property type="match status" value="3"/>
</dbReference>
<dbReference type="OrthoDB" id="9786766at2"/>
<dbReference type="InterPro" id="IPR011432">
    <property type="entry name" value="Shr-like_HID"/>
</dbReference>
<dbReference type="SUPFAM" id="SSF49452">
    <property type="entry name" value="Starch-binding domain-like"/>
    <property type="match status" value="1"/>
</dbReference>
<keyword evidence="1" id="KW-0812">Transmembrane</keyword>
<dbReference type="Pfam" id="PF12733">
    <property type="entry name" value="Cadherin-like"/>
    <property type="match status" value="1"/>
</dbReference>